<name>A0A9N9S635_9DIPT</name>
<sequence length="107" mass="11471">MKTIKAFIITNLIYQTFAGGPGVPQSSFTVPTPCITCRKIFIDGEPPSNVDCDPGATAKVLTTVFFTTALGTVDGACTDPVVEITVFEKHNTISFFSTDVSMEFIPT</sequence>
<feature type="chain" id="PRO_5040328905" evidence="1">
    <location>
        <begin position="19"/>
        <end position="107"/>
    </location>
</feature>
<keyword evidence="1" id="KW-0732">Signal</keyword>
<gene>
    <name evidence="2" type="ORF">CHIRRI_LOCUS13630</name>
</gene>
<protein>
    <submittedName>
        <fullName evidence="2">Uncharacterized protein</fullName>
    </submittedName>
</protein>
<organism evidence="2 3">
    <name type="scientific">Chironomus riparius</name>
    <dbReference type="NCBI Taxonomy" id="315576"/>
    <lineage>
        <taxon>Eukaryota</taxon>
        <taxon>Metazoa</taxon>
        <taxon>Ecdysozoa</taxon>
        <taxon>Arthropoda</taxon>
        <taxon>Hexapoda</taxon>
        <taxon>Insecta</taxon>
        <taxon>Pterygota</taxon>
        <taxon>Neoptera</taxon>
        <taxon>Endopterygota</taxon>
        <taxon>Diptera</taxon>
        <taxon>Nematocera</taxon>
        <taxon>Chironomoidea</taxon>
        <taxon>Chironomidae</taxon>
        <taxon>Chironominae</taxon>
        <taxon>Chironomus</taxon>
    </lineage>
</organism>
<dbReference type="Proteomes" id="UP001153620">
    <property type="component" value="Chromosome 4"/>
</dbReference>
<evidence type="ECO:0000313" key="2">
    <source>
        <dbReference type="EMBL" id="CAG9810818.1"/>
    </source>
</evidence>
<reference evidence="2" key="1">
    <citation type="submission" date="2022-01" db="EMBL/GenBank/DDBJ databases">
        <authorList>
            <person name="King R."/>
        </authorList>
    </citation>
    <scope>NUCLEOTIDE SEQUENCE</scope>
</reference>
<reference evidence="2" key="2">
    <citation type="submission" date="2022-10" db="EMBL/GenBank/DDBJ databases">
        <authorList>
            <consortium name="ENA_rothamsted_submissions"/>
            <consortium name="culmorum"/>
            <person name="King R."/>
        </authorList>
    </citation>
    <scope>NUCLEOTIDE SEQUENCE</scope>
</reference>
<accession>A0A9N9S635</accession>
<dbReference type="AlphaFoldDB" id="A0A9N9S635"/>
<evidence type="ECO:0000256" key="1">
    <source>
        <dbReference type="SAM" id="SignalP"/>
    </source>
</evidence>
<evidence type="ECO:0000313" key="3">
    <source>
        <dbReference type="Proteomes" id="UP001153620"/>
    </source>
</evidence>
<proteinExistence type="predicted"/>
<dbReference type="EMBL" id="OU895880">
    <property type="protein sequence ID" value="CAG9810818.1"/>
    <property type="molecule type" value="Genomic_DNA"/>
</dbReference>
<keyword evidence="3" id="KW-1185">Reference proteome</keyword>
<feature type="signal peptide" evidence="1">
    <location>
        <begin position="1"/>
        <end position="18"/>
    </location>
</feature>